<sequence length="139" mass="15028">MLKNQKGAALLQVLLITVVLAGMATMLLRASLSRTSGARQTRRSVSSQLYINACMAEVNTFWTLKSPEAYARDMQACIMHCADGADPDGNGAISVCAAAKQVKSYTCENGVEAEFIENLPDGRCRLEYKIPTNSSLAHL</sequence>
<evidence type="ECO:0000313" key="2">
    <source>
        <dbReference type="Proteomes" id="UP000725649"/>
    </source>
</evidence>
<reference evidence="1" key="1">
    <citation type="submission" date="2019-04" db="EMBL/GenBank/DDBJ databases">
        <title>Evolution of Biomass-Degrading Anaerobic Consortia Revealed by Metagenomics.</title>
        <authorList>
            <person name="Peng X."/>
        </authorList>
    </citation>
    <scope>NUCLEOTIDE SEQUENCE</scope>
    <source>
        <strain evidence="1">SIG66</strain>
    </source>
</reference>
<name>A0A928DPQ3_9BACT</name>
<evidence type="ECO:0000313" key="1">
    <source>
        <dbReference type="EMBL" id="MBE6421200.1"/>
    </source>
</evidence>
<comment type="caution">
    <text evidence="1">The sequence shown here is derived from an EMBL/GenBank/DDBJ whole genome shotgun (WGS) entry which is preliminary data.</text>
</comment>
<dbReference type="EMBL" id="SUVG01000004">
    <property type="protein sequence ID" value="MBE6421200.1"/>
    <property type="molecule type" value="Genomic_DNA"/>
</dbReference>
<dbReference type="Proteomes" id="UP000725649">
    <property type="component" value="Unassembled WGS sequence"/>
</dbReference>
<organism evidence="1 2">
    <name type="scientific">Candidatus Avelusimicrobium gallicola</name>
    <dbReference type="NCBI Taxonomy" id="2562704"/>
    <lineage>
        <taxon>Bacteria</taxon>
        <taxon>Pseudomonadati</taxon>
        <taxon>Elusimicrobiota</taxon>
        <taxon>Elusimicrobia</taxon>
        <taxon>Elusimicrobiales</taxon>
        <taxon>Elusimicrobiaceae</taxon>
        <taxon>Candidatus Avelusimicrobium</taxon>
    </lineage>
</organism>
<protein>
    <submittedName>
        <fullName evidence="1">Uncharacterized protein</fullName>
    </submittedName>
</protein>
<proteinExistence type="predicted"/>
<dbReference type="AlphaFoldDB" id="A0A928DPQ3"/>
<accession>A0A928DPQ3</accession>
<gene>
    <name evidence="1" type="ORF">E7027_03590</name>
</gene>